<dbReference type="Pfam" id="PF12622">
    <property type="entry name" value="NpwBP"/>
    <property type="match status" value="1"/>
</dbReference>
<evidence type="ECO:0000313" key="4">
    <source>
        <dbReference type="Proteomes" id="UP000000561"/>
    </source>
</evidence>
<feature type="compositionally biased region" description="Low complexity" evidence="1">
    <location>
        <begin position="305"/>
        <end position="322"/>
    </location>
</feature>
<feature type="domain" description="Wbp11/ELF5/Saf1 N-terminal" evidence="2">
    <location>
        <begin position="3"/>
        <end position="76"/>
    </location>
</feature>
<name>A0A0D1E2F8_MYCMD</name>
<feature type="compositionally biased region" description="Acidic residues" evidence="1">
    <location>
        <begin position="190"/>
        <end position="203"/>
    </location>
</feature>
<gene>
    <name evidence="3" type="ORF">UMAG_03371</name>
</gene>
<protein>
    <recommendedName>
        <fullName evidence="2">Wbp11/ELF5/Saf1 N-terminal domain-containing protein</fullName>
    </recommendedName>
</protein>
<dbReference type="eggNOG" id="KOG4672">
    <property type="taxonomic scope" value="Eukaryota"/>
</dbReference>
<feature type="compositionally biased region" description="Polar residues" evidence="1">
    <location>
        <begin position="221"/>
        <end position="231"/>
    </location>
</feature>
<feature type="region of interest" description="Disordered" evidence="1">
    <location>
        <begin position="1"/>
        <end position="43"/>
    </location>
</feature>
<dbReference type="GO" id="GO:0006396">
    <property type="term" value="P:RNA processing"/>
    <property type="evidence" value="ECO:0007669"/>
    <property type="project" value="InterPro"/>
</dbReference>
<feature type="compositionally biased region" description="Low complexity" evidence="1">
    <location>
        <begin position="382"/>
        <end position="391"/>
    </location>
</feature>
<feature type="compositionally biased region" description="Polar residues" evidence="1">
    <location>
        <begin position="414"/>
        <end position="423"/>
    </location>
</feature>
<reference evidence="3 4" key="1">
    <citation type="journal article" date="2006" name="Nature">
        <title>Insights from the genome of the biotrophic fungal plant pathogen Ustilago maydis.</title>
        <authorList>
            <person name="Kamper J."/>
            <person name="Kahmann R."/>
            <person name="Bolker M."/>
            <person name="Ma L.J."/>
            <person name="Brefort T."/>
            <person name="Saville B.J."/>
            <person name="Banuett F."/>
            <person name="Kronstad J.W."/>
            <person name="Gold S.E."/>
            <person name="Muller O."/>
            <person name="Perlin M.H."/>
            <person name="Wosten H.A."/>
            <person name="de Vries R."/>
            <person name="Ruiz-Herrera J."/>
            <person name="Reynaga-Pena C.G."/>
            <person name="Snetselaar K."/>
            <person name="McCann M."/>
            <person name="Perez-Martin J."/>
            <person name="Feldbrugge M."/>
            <person name="Basse C.W."/>
            <person name="Steinberg G."/>
            <person name="Ibeas J.I."/>
            <person name="Holloman W."/>
            <person name="Guzman P."/>
            <person name="Farman M."/>
            <person name="Stajich J.E."/>
            <person name="Sentandreu R."/>
            <person name="Gonzalez-Prieto J.M."/>
            <person name="Kennell J.C."/>
            <person name="Molina L."/>
            <person name="Schirawski J."/>
            <person name="Mendoza-Mendoza A."/>
            <person name="Greilinger D."/>
            <person name="Munch K."/>
            <person name="Rossel N."/>
            <person name="Scherer M."/>
            <person name="Vranes M."/>
            <person name="Ladendorf O."/>
            <person name="Vincon V."/>
            <person name="Fuchs U."/>
            <person name="Sandrock B."/>
            <person name="Meng S."/>
            <person name="Ho E.C."/>
            <person name="Cahill M.J."/>
            <person name="Boyce K.J."/>
            <person name="Klose J."/>
            <person name="Klosterman S.J."/>
            <person name="Deelstra H.J."/>
            <person name="Ortiz-Castellanos L."/>
            <person name="Li W."/>
            <person name="Sanchez-Alonso P."/>
            <person name="Schreier P.H."/>
            <person name="Hauser-Hahn I."/>
            <person name="Vaupel M."/>
            <person name="Koopmann E."/>
            <person name="Friedrich G."/>
            <person name="Voss H."/>
            <person name="Schluter T."/>
            <person name="Margolis J."/>
            <person name="Platt D."/>
            <person name="Swimmer C."/>
            <person name="Gnirke A."/>
            <person name="Chen F."/>
            <person name="Vysotskaia V."/>
            <person name="Mannhaupt G."/>
            <person name="Guldener U."/>
            <person name="Munsterkotter M."/>
            <person name="Haase D."/>
            <person name="Oesterheld M."/>
            <person name="Mewes H.W."/>
            <person name="Mauceli E.W."/>
            <person name="DeCaprio D."/>
            <person name="Wade C.M."/>
            <person name="Butler J."/>
            <person name="Young S."/>
            <person name="Jaffe D.B."/>
            <person name="Calvo S."/>
            <person name="Nusbaum C."/>
            <person name="Galagan J."/>
            <person name="Birren B.W."/>
        </authorList>
    </citation>
    <scope>NUCLEOTIDE SEQUENCE [LARGE SCALE GENOMIC DNA]</scope>
    <source>
        <strain evidence="4">DSM 14603 / FGSC 9021 / UM521</strain>
    </source>
</reference>
<feature type="compositionally biased region" description="Basic and acidic residues" evidence="1">
    <location>
        <begin position="16"/>
        <end position="37"/>
    </location>
</feature>
<feature type="region of interest" description="Disordered" evidence="1">
    <location>
        <begin position="173"/>
        <end position="442"/>
    </location>
</feature>
<dbReference type="AlphaFoldDB" id="A0A0D1E2F8"/>
<dbReference type="KEGG" id="uma:UMAG_03371"/>
<dbReference type="InParanoid" id="A0A0D1E2F8"/>
<dbReference type="STRING" id="237631.A0A0D1E2F8"/>
<keyword evidence="4" id="KW-1185">Reference proteome</keyword>
<dbReference type="GeneID" id="23563841"/>
<feature type="compositionally biased region" description="Basic and acidic residues" evidence="1">
    <location>
        <begin position="392"/>
        <end position="401"/>
    </location>
</feature>
<dbReference type="Pfam" id="PF09429">
    <property type="entry name" value="Wbp11"/>
    <property type="match status" value="1"/>
</dbReference>
<accession>A0A0D1E2F8</accession>
<feature type="compositionally biased region" description="Basic and acidic residues" evidence="1">
    <location>
        <begin position="427"/>
        <end position="436"/>
    </location>
</feature>
<proteinExistence type="predicted"/>
<dbReference type="InterPro" id="IPR019007">
    <property type="entry name" value="Wbp11/ELF5/Saf1_N"/>
</dbReference>
<dbReference type="OrthoDB" id="205569at2759"/>
<evidence type="ECO:0000313" key="3">
    <source>
        <dbReference type="EMBL" id="KIS68805.1"/>
    </source>
</evidence>
<dbReference type="EMBL" id="CM003147">
    <property type="protein sequence ID" value="KIS68805.1"/>
    <property type="molecule type" value="Genomic_DNA"/>
</dbReference>
<dbReference type="OMA" id="DPRWSIY"/>
<feature type="compositionally biased region" description="Low complexity" evidence="1">
    <location>
        <begin position="253"/>
        <end position="266"/>
    </location>
</feature>
<dbReference type="RefSeq" id="XP_011389753.1">
    <property type="nucleotide sequence ID" value="XM_011391451.1"/>
</dbReference>
<evidence type="ECO:0000256" key="1">
    <source>
        <dbReference type="SAM" id="MobiDB-lite"/>
    </source>
</evidence>
<sequence>MVKSTDPVQAARRAAIKREANRNRERRQQANDARALRQDTSSLERQIQRLQSRGAALDQQDQEELKRLQDEVANVNRIKEEYIRKHPDQRNFVRGYEEPSSNSDNQIVTTSTSIAVRNTTRNVPAAASQTTSRDPRWSIYYDAVFNPYGAPPPGMPYLEKPHAQLVQEGLLDAAKPPPLPEETEAQGLSLDDDSDDSSIDEDLKDIIMPSGPPPIRLLTETMPSSRPSTLLRSARGQGRGRGRGQAAMERRGFGSSRGSREPGSGSLHQANGGRQHAGFDQRAYARNPHSLPPRPPTGISMQPPAFASSTDASQSQASGASNPPGPPPAVPDGIVISAEPQLRDFKKESTAFVPAAIRKKRQEEKARMQRGLPGRVDAAPISNDMSDSSSASHKDRPDLLKSIRAHLPTKDVASLNQARQEAGSTGGEKDYDRFLDEIGDLL</sequence>
<organism evidence="3 4">
    <name type="scientific">Mycosarcoma maydis</name>
    <name type="common">Corn smut fungus</name>
    <name type="synonym">Ustilago maydis</name>
    <dbReference type="NCBI Taxonomy" id="5270"/>
    <lineage>
        <taxon>Eukaryota</taxon>
        <taxon>Fungi</taxon>
        <taxon>Dikarya</taxon>
        <taxon>Basidiomycota</taxon>
        <taxon>Ustilaginomycotina</taxon>
        <taxon>Ustilaginomycetes</taxon>
        <taxon>Ustilaginales</taxon>
        <taxon>Ustilaginaceae</taxon>
        <taxon>Mycosarcoma</taxon>
    </lineage>
</organism>
<dbReference type="VEuPathDB" id="FungiDB:UMAG_03371"/>
<dbReference type="Proteomes" id="UP000000561">
    <property type="component" value="Chromosome 8"/>
</dbReference>
<evidence type="ECO:0000259" key="2">
    <source>
        <dbReference type="Pfam" id="PF09429"/>
    </source>
</evidence>